<dbReference type="AlphaFoldDB" id="A0A5N7D4A9"/>
<dbReference type="RefSeq" id="XP_031938553.1">
    <property type="nucleotide sequence ID" value="XM_032079581.1"/>
</dbReference>
<protein>
    <recommendedName>
        <fullName evidence="4">Carboxylesterase type B domain-containing protein</fullName>
    </recommendedName>
</protein>
<reference evidence="5 6" key="1">
    <citation type="submission" date="2019-04" db="EMBL/GenBank/DDBJ databases">
        <authorList>
            <consortium name="DOE Joint Genome Institute"/>
            <person name="Mondo S."/>
            <person name="Kjaerbolling I."/>
            <person name="Vesth T."/>
            <person name="Frisvad J.C."/>
            <person name="Nybo J.L."/>
            <person name="Theobald S."/>
            <person name="Kildgaard S."/>
            <person name="Isbrandt T."/>
            <person name="Kuo A."/>
            <person name="Sato A."/>
            <person name="Lyhne E.K."/>
            <person name="Kogle M.E."/>
            <person name="Wiebenga A."/>
            <person name="Kun R.S."/>
            <person name="Lubbers R.J."/>
            <person name="Makela M.R."/>
            <person name="Barry K."/>
            <person name="Chovatia M."/>
            <person name="Clum A."/>
            <person name="Daum C."/>
            <person name="Haridas S."/>
            <person name="He G."/>
            <person name="LaButti K."/>
            <person name="Lipzen A."/>
            <person name="Riley R."/>
            <person name="Salamov A."/>
            <person name="Simmons B.A."/>
            <person name="Magnuson J.K."/>
            <person name="Henrissat B."/>
            <person name="Mortensen U.H."/>
            <person name="Larsen T.O."/>
            <person name="Devries R.P."/>
            <person name="Grigoriev I.V."/>
            <person name="Machida M."/>
            <person name="Baker S.E."/>
            <person name="Andersen M.R."/>
            <person name="Cantor M.N."/>
            <person name="Hua S.X."/>
        </authorList>
    </citation>
    <scope>NUCLEOTIDE SEQUENCE [LARGE SCALE GENOMIC DNA]</scope>
    <source>
        <strain evidence="5 6">CBS 119388</strain>
    </source>
</reference>
<evidence type="ECO:0000256" key="3">
    <source>
        <dbReference type="SAM" id="MobiDB-lite"/>
    </source>
</evidence>
<dbReference type="InterPro" id="IPR050654">
    <property type="entry name" value="AChE-related_enzymes"/>
</dbReference>
<dbReference type="GeneID" id="43664272"/>
<evidence type="ECO:0000313" key="6">
    <source>
        <dbReference type="Proteomes" id="UP000325579"/>
    </source>
</evidence>
<dbReference type="PANTHER" id="PTHR43918">
    <property type="entry name" value="ACETYLCHOLINESTERASE"/>
    <property type="match status" value="1"/>
</dbReference>
<dbReference type="GO" id="GO:0052689">
    <property type="term" value="F:carboxylic ester hydrolase activity"/>
    <property type="evidence" value="ECO:0007669"/>
    <property type="project" value="TreeGrafter"/>
</dbReference>
<dbReference type="OrthoDB" id="4526516at2759"/>
<gene>
    <name evidence="5" type="ORF">BDV37DRAFT_186273</name>
</gene>
<dbReference type="Proteomes" id="UP000325579">
    <property type="component" value="Unassembled WGS sequence"/>
</dbReference>
<dbReference type="EMBL" id="ML736804">
    <property type="protein sequence ID" value="KAE8401234.1"/>
    <property type="molecule type" value="Genomic_DNA"/>
</dbReference>
<evidence type="ECO:0000256" key="2">
    <source>
        <dbReference type="ARBA" id="ARBA00022801"/>
    </source>
</evidence>
<feature type="domain" description="Carboxylesterase type B" evidence="4">
    <location>
        <begin position="88"/>
        <end position="149"/>
    </location>
</feature>
<keyword evidence="2" id="KW-0378">Hydrolase</keyword>
<dbReference type="Gene3D" id="3.40.50.1820">
    <property type="entry name" value="alpha/beta hydrolase"/>
    <property type="match status" value="1"/>
</dbReference>
<dbReference type="Pfam" id="PF00135">
    <property type="entry name" value="COesterase"/>
    <property type="match status" value="1"/>
</dbReference>
<dbReference type="InterPro" id="IPR002018">
    <property type="entry name" value="CarbesteraseB"/>
</dbReference>
<name>A0A5N7D4A9_9EURO</name>
<dbReference type="PANTHER" id="PTHR43918:SF4">
    <property type="entry name" value="CARBOXYLIC ESTER HYDROLASE"/>
    <property type="match status" value="1"/>
</dbReference>
<evidence type="ECO:0000256" key="1">
    <source>
        <dbReference type="ARBA" id="ARBA00005964"/>
    </source>
</evidence>
<accession>A0A5N7D4A9</accession>
<evidence type="ECO:0000259" key="4">
    <source>
        <dbReference type="Pfam" id="PF00135"/>
    </source>
</evidence>
<dbReference type="SUPFAM" id="SSF53474">
    <property type="entry name" value="alpha/beta-Hydrolases"/>
    <property type="match status" value="1"/>
</dbReference>
<organism evidence="5 6">
    <name type="scientific">Aspergillus pseudonomiae</name>
    <dbReference type="NCBI Taxonomy" id="1506151"/>
    <lineage>
        <taxon>Eukaryota</taxon>
        <taxon>Fungi</taxon>
        <taxon>Dikarya</taxon>
        <taxon>Ascomycota</taxon>
        <taxon>Pezizomycotina</taxon>
        <taxon>Eurotiomycetes</taxon>
        <taxon>Eurotiomycetidae</taxon>
        <taxon>Eurotiales</taxon>
        <taxon>Aspergillaceae</taxon>
        <taxon>Aspergillus</taxon>
        <taxon>Aspergillus subgen. Circumdati</taxon>
    </lineage>
</organism>
<keyword evidence="6" id="KW-1185">Reference proteome</keyword>
<dbReference type="InterPro" id="IPR029058">
    <property type="entry name" value="AB_hydrolase_fold"/>
</dbReference>
<evidence type="ECO:0000313" key="5">
    <source>
        <dbReference type="EMBL" id="KAE8401234.1"/>
    </source>
</evidence>
<comment type="similarity">
    <text evidence="1">Belongs to the type-B carboxylesterase/lipase family.</text>
</comment>
<sequence length="185" mass="20443">MWGTACSAFKTGRRAGDKESVFNSKENLCLCSAIMSTIHGLFRLALLPVLAWLLLQQKAFPLPNSPQIQLYVSWLPVSIQNVILDSRPRIALPQGTVVGNTVRDTLKHPVDAFRGIRYALPPIGERRFRRAEPIGPSESVIEATRFGPRYETGPSEEPRRPTNGADVLASNCYQSKATPETAKIV</sequence>
<feature type="region of interest" description="Disordered" evidence="3">
    <location>
        <begin position="146"/>
        <end position="166"/>
    </location>
</feature>
<proteinExistence type="inferred from homology"/>